<sequence length="170" mass="19166">MAAKKGGKLNKSEVIPVRFDPILKMAAELAAGKERRTMSSFVEMAVEQAVKQSIVARDEAGMPISAWQASYETWHEAPARRILNLALQFPDLLTIRERKILNAIRQLFGRELYESSFLPLFQLTGSELWNWLCRYADDEITFEALAEGTRDIQMKVASAIAPMNGSAYQL</sequence>
<name>A0A7U7J266_9GAMM</name>
<keyword evidence="2" id="KW-1185">Reference proteome</keyword>
<comment type="caution">
    <text evidence="1">The sequence shown here is derived from an EMBL/GenBank/DDBJ whole genome shotgun (WGS) entry which is preliminary data.</text>
</comment>
<protein>
    <submittedName>
        <fullName evidence="1">Uncharacterized protein</fullName>
    </submittedName>
</protein>
<evidence type="ECO:0000313" key="2">
    <source>
        <dbReference type="Proteomes" id="UP000019184"/>
    </source>
</evidence>
<dbReference type="RefSeq" id="WP_034430869.1">
    <property type="nucleotide sequence ID" value="NZ_CBTK010000041.1"/>
</dbReference>
<accession>A0A7U7J266</accession>
<gene>
    <name evidence="1" type="ORF">BN874_1350008</name>
</gene>
<dbReference type="Proteomes" id="UP000019184">
    <property type="component" value="Unassembled WGS sequence"/>
</dbReference>
<dbReference type="OrthoDB" id="5517118at2"/>
<proteinExistence type="predicted"/>
<reference evidence="1 2" key="1">
    <citation type="journal article" date="2014" name="ISME J.">
        <title>Candidatus Competibacter-lineage genomes retrieved from metagenomes reveal functional metabolic diversity.</title>
        <authorList>
            <person name="McIlroy S.J."/>
            <person name="Albertsen M."/>
            <person name="Andresen E.K."/>
            <person name="Saunders A.M."/>
            <person name="Kristiansen R."/>
            <person name="Stokholm-Bjerregaard M."/>
            <person name="Nielsen K.L."/>
            <person name="Nielsen P.H."/>
        </authorList>
    </citation>
    <scope>NUCLEOTIDE SEQUENCE [LARGE SCALE GENOMIC DNA]</scope>
    <source>
        <strain evidence="1 2">Run_B_J11</strain>
    </source>
</reference>
<organism evidence="1 2">
    <name type="scientific">Candidatus Contendobacter odensis Run_B_J11</name>
    <dbReference type="NCBI Taxonomy" id="1400861"/>
    <lineage>
        <taxon>Bacteria</taxon>
        <taxon>Pseudomonadati</taxon>
        <taxon>Pseudomonadota</taxon>
        <taxon>Gammaproteobacteria</taxon>
        <taxon>Candidatus Competibacteraceae</taxon>
        <taxon>Candidatus Contendibacter</taxon>
    </lineage>
</organism>
<dbReference type="AlphaFoldDB" id="A0A7U7J266"/>
<evidence type="ECO:0000313" key="1">
    <source>
        <dbReference type="EMBL" id="CDH43810.1"/>
    </source>
</evidence>
<dbReference type="EMBL" id="CBTK010000041">
    <property type="protein sequence ID" value="CDH43810.1"/>
    <property type="molecule type" value="Genomic_DNA"/>
</dbReference>